<evidence type="ECO:0000256" key="11">
    <source>
        <dbReference type="SAM" id="Phobius"/>
    </source>
</evidence>
<evidence type="ECO:0000256" key="2">
    <source>
        <dbReference type="ARBA" id="ARBA00004370"/>
    </source>
</evidence>
<dbReference type="Gene3D" id="6.10.340.10">
    <property type="match status" value="1"/>
</dbReference>
<dbReference type="GO" id="GO:0000155">
    <property type="term" value="F:phosphorelay sensor kinase activity"/>
    <property type="evidence" value="ECO:0007669"/>
    <property type="project" value="InterPro"/>
</dbReference>
<dbReference type="InterPro" id="IPR003660">
    <property type="entry name" value="HAMP_dom"/>
</dbReference>
<evidence type="ECO:0000256" key="7">
    <source>
        <dbReference type="ARBA" id="ARBA00022777"/>
    </source>
</evidence>
<keyword evidence="9" id="KW-0902">Two-component regulatory system</keyword>
<dbReference type="Pfam" id="PF02518">
    <property type="entry name" value="HATPase_c"/>
    <property type="match status" value="1"/>
</dbReference>
<comment type="subcellular location">
    <subcellularLocation>
        <location evidence="2">Membrane</location>
    </subcellularLocation>
</comment>
<feature type="domain" description="Histidine kinase" evidence="12">
    <location>
        <begin position="232"/>
        <end position="444"/>
    </location>
</feature>
<evidence type="ECO:0000256" key="3">
    <source>
        <dbReference type="ARBA" id="ARBA00012438"/>
    </source>
</evidence>
<keyword evidence="7" id="KW-0418">Kinase</keyword>
<accession>A0A916T3B8</accession>
<name>A0A916T3B8_9SPHN</name>
<evidence type="ECO:0000256" key="1">
    <source>
        <dbReference type="ARBA" id="ARBA00000085"/>
    </source>
</evidence>
<evidence type="ECO:0000256" key="6">
    <source>
        <dbReference type="ARBA" id="ARBA00022692"/>
    </source>
</evidence>
<reference evidence="14" key="1">
    <citation type="journal article" date="2014" name="Int. J. Syst. Evol. Microbiol.">
        <title>Complete genome sequence of Corynebacterium casei LMG S-19264T (=DSM 44701T), isolated from a smear-ripened cheese.</title>
        <authorList>
            <consortium name="US DOE Joint Genome Institute (JGI-PGF)"/>
            <person name="Walter F."/>
            <person name="Albersmeier A."/>
            <person name="Kalinowski J."/>
            <person name="Ruckert C."/>
        </authorList>
    </citation>
    <scope>NUCLEOTIDE SEQUENCE</scope>
    <source>
        <strain evidence="14">CGMCC 1.15330</strain>
    </source>
</reference>
<evidence type="ECO:0000256" key="5">
    <source>
        <dbReference type="ARBA" id="ARBA00022679"/>
    </source>
</evidence>
<keyword evidence="5" id="KW-0808">Transferase</keyword>
<evidence type="ECO:0000256" key="10">
    <source>
        <dbReference type="ARBA" id="ARBA00023136"/>
    </source>
</evidence>
<dbReference type="PROSITE" id="PS50109">
    <property type="entry name" value="HIS_KIN"/>
    <property type="match status" value="1"/>
</dbReference>
<dbReference type="PANTHER" id="PTHR45436">
    <property type="entry name" value="SENSOR HISTIDINE KINASE YKOH"/>
    <property type="match status" value="1"/>
</dbReference>
<dbReference type="Proteomes" id="UP000623067">
    <property type="component" value="Unassembled WGS sequence"/>
</dbReference>
<dbReference type="EC" id="2.7.13.3" evidence="3"/>
<dbReference type="EMBL" id="BMIH01000002">
    <property type="protein sequence ID" value="GGB26235.1"/>
    <property type="molecule type" value="Genomic_DNA"/>
</dbReference>
<dbReference type="Gene3D" id="1.10.287.130">
    <property type="match status" value="1"/>
</dbReference>
<keyword evidence="8 11" id="KW-1133">Transmembrane helix</keyword>
<evidence type="ECO:0000256" key="9">
    <source>
        <dbReference type="ARBA" id="ARBA00023012"/>
    </source>
</evidence>
<dbReference type="SMART" id="SM00387">
    <property type="entry name" value="HATPase_c"/>
    <property type="match status" value="1"/>
</dbReference>
<evidence type="ECO:0000256" key="4">
    <source>
        <dbReference type="ARBA" id="ARBA00022553"/>
    </source>
</evidence>
<dbReference type="Gene3D" id="3.30.565.10">
    <property type="entry name" value="Histidine kinase-like ATPase, C-terminal domain"/>
    <property type="match status" value="1"/>
</dbReference>
<dbReference type="PRINTS" id="PR00344">
    <property type="entry name" value="BCTRLSENSOR"/>
</dbReference>
<dbReference type="RefSeq" id="WP_188658095.1">
    <property type="nucleotide sequence ID" value="NZ_BMIH01000002.1"/>
</dbReference>
<gene>
    <name evidence="14" type="ORF">GCM10011380_14660</name>
</gene>
<dbReference type="CDD" id="cd06225">
    <property type="entry name" value="HAMP"/>
    <property type="match status" value="1"/>
</dbReference>
<keyword evidence="10 11" id="KW-0472">Membrane</keyword>
<dbReference type="InterPro" id="IPR050428">
    <property type="entry name" value="TCS_sensor_his_kinase"/>
</dbReference>
<dbReference type="InterPro" id="IPR003661">
    <property type="entry name" value="HisK_dim/P_dom"/>
</dbReference>
<comment type="caution">
    <text evidence="14">The sequence shown here is derived from an EMBL/GenBank/DDBJ whole genome shotgun (WGS) entry which is preliminary data.</text>
</comment>
<dbReference type="InterPro" id="IPR004358">
    <property type="entry name" value="Sig_transdc_His_kin-like_C"/>
</dbReference>
<keyword evidence="15" id="KW-1185">Reference proteome</keyword>
<evidence type="ECO:0000259" key="12">
    <source>
        <dbReference type="PROSITE" id="PS50109"/>
    </source>
</evidence>
<dbReference type="InterPro" id="IPR003594">
    <property type="entry name" value="HATPase_dom"/>
</dbReference>
<keyword evidence="6 11" id="KW-0812">Transmembrane</keyword>
<sequence length="446" mass="46867">MASLRGLTLVFLGAFGAAVAGAGYATYSASHRAVVTLVDRRIEEVSRALLDETRPGDAAAILERVRLFAGRRETGDIGFELEDARGRWLGGNVHLARVIPSGFSTLYRRDRIVGLTAGRALSRDAGGGLRLITMIETEPVDGYNTLRLRNYVLGFGLIALVVLAGTAGFSLLIRRRIAEVRRTAEAIADGDLGSRVPVDPAGGAFAEQAVSFNRMLDRIALLVEGIRNVGGDIAHDLRTPLARLRSRLTRLVEAAPDAALAQELEAALAQCDEMLGMFAAILRIAEVEGGDRRAGFRPVDLAELAVQIGETMADAAEARGGRLVVAADAPAIVTGDRQLLSQALLNLVENALAHGPAGTMVRIAVAQRGDTVLLSVADNGPGIAPADRAAALRRFGRLDASRNTPGHGLGLPLVEAVARLHRGTLALGEAAPGLVVTLTLPRGPTG</sequence>
<protein>
    <recommendedName>
        <fullName evidence="3">histidine kinase</fullName>
        <ecNumber evidence="3">2.7.13.3</ecNumber>
    </recommendedName>
</protein>
<evidence type="ECO:0000256" key="8">
    <source>
        <dbReference type="ARBA" id="ARBA00022989"/>
    </source>
</evidence>
<dbReference type="SMART" id="SM00304">
    <property type="entry name" value="HAMP"/>
    <property type="match status" value="1"/>
</dbReference>
<feature type="transmembrane region" description="Helical" evidence="11">
    <location>
        <begin position="151"/>
        <end position="173"/>
    </location>
</feature>
<dbReference type="CDD" id="cd00075">
    <property type="entry name" value="HATPase"/>
    <property type="match status" value="1"/>
</dbReference>
<dbReference type="SUPFAM" id="SSF47384">
    <property type="entry name" value="Homodimeric domain of signal transducing histidine kinase"/>
    <property type="match status" value="1"/>
</dbReference>
<evidence type="ECO:0000313" key="15">
    <source>
        <dbReference type="Proteomes" id="UP000623067"/>
    </source>
</evidence>
<dbReference type="GO" id="GO:0005886">
    <property type="term" value="C:plasma membrane"/>
    <property type="evidence" value="ECO:0007669"/>
    <property type="project" value="TreeGrafter"/>
</dbReference>
<reference evidence="14" key="2">
    <citation type="submission" date="2020-09" db="EMBL/GenBank/DDBJ databases">
        <authorList>
            <person name="Sun Q."/>
            <person name="Zhou Y."/>
        </authorList>
    </citation>
    <scope>NUCLEOTIDE SEQUENCE</scope>
    <source>
        <strain evidence="14">CGMCC 1.15330</strain>
    </source>
</reference>
<dbReference type="SMART" id="SM00388">
    <property type="entry name" value="HisKA"/>
    <property type="match status" value="1"/>
</dbReference>
<dbReference type="SUPFAM" id="SSF55874">
    <property type="entry name" value="ATPase domain of HSP90 chaperone/DNA topoisomerase II/histidine kinase"/>
    <property type="match status" value="1"/>
</dbReference>
<proteinExistence type="predicted"/>
<dbReference type="InterPro" id="IPR036097">
    <property type="entry name" value="HisK_dim/P_sf"/>
</dbReference>
<dbReference type="PROSITE" id="PS50885">
    <property type="entry name" value="HAMP"/>
    <property type="match status" value="1"/>
</dbReference>
<evidence type="ECO:0000313" key="14">
    <source>
        <dbReference type="EMBL" id="GGB26235.1"/>
    </source>
</evidence>
<dbReference type="PANTHER" id="PTHR45436:SF8">
    <property type="entry name" value="HISTIDINE KINASE"/>
    <property type="match status" value="1"/>
</dbReference>
<comment type="catalytic activity">
    <reaction evidence="1">
        <text>ATP + protein L-histidine = ADP + protein N-phospho-L-histidine.</text>
        <dbReference type="EC" id="2.7.13.3"/>
    </reaction>
</comment>
<dbReference type="AlphaFoldDB" id="A0A916T3B8"/>
<feature type="domain" description="HAMP" evidence="13">
    <location>
        <begin position="171"/>
        <end position="224"/>
    </location>
</feature>
<evidence type="ECO:0000259" key="13">
    <source>
        <dbReference type="PROSITE" id="PS50885"/>
    </source>
</evidence>
<dbReference type="InterPro" id="IPR036890">
    <property type="entry name" value="HATPase_C_sf"/>
</dbReference>
<organism evidence="14 15">
    <name type="scientific">Sphingomonas metalli</name>
    <dbReference type="NCBI Taxonomy" id="1779358"/>
    <lineage>
        <taxon>Bacteria</taxon>
        <taxon>Pseudomonadati</taxon>
        <taxon>Pseudomonadota</taxon>
        <taxon>Alphaproteobacteria</taxon>
        <taxon>Sphingomonadales</taxon>
        <taxon>Sphingomonadaceae</taxon>
        <taxon>Sphingomonas</taxon>
    </lineage>
</organism>
<dbReference type="InterPro" id="IPR005467">
    <property type="entry name" value="His_kinase_dom"/>
</dbReference>
<keyword evidence="4" id="KW-0597">Phosphoprotein</keyword>